<evidence type="ECO:0000259" key="3">
    <source>
        <dbReference type="PROSITE" id="PS50208"/>
    </source>
</evidence>
<name>A0A2A6FJW5_9HYPH</name>
<evidence type="ECO:0000256" key="1">
    <source>
        <dbReference type="SAM" id="MobiDB-lite"/>
    </source>
</evidence>
<comment type="caution">
    <text evidence="4">The sequence shown here is derived from an EMBL/GenBank/DDBJ whole genome shotgun (WGS) entry which is preliminary data.</text>
</comment>
<protein>
    <recommendedName>
        <fullName evidence="3">Caspase family p20 domain-containing protein</fullName>
    </recommendedName>
</protein>
<dbReference type="InterPro" id="IPR011600">
    <property type="entry name" value="Pept_C14_caspase"/>
</dbReference>
<evidence type="ECO:0000313" key="5">
    <source>
        <dbReference type="Proteomes" id="UP000219182"/>
    </source>
</evidence>
<dbReference type="Gene3D" id="3.40.50.1460">
    <property type="match status" value="1"/>
</dbReference>
<evidence type="ECO:0000313" key="4">
    <source>
        <dbReference type="EMBL" id="PDQ22023.1"/>
    </source>
</evidence>
<accession>A0A2A6FJW5</accession>
<dbReference type="GO" id="GO:0004197">
    <property type="term" value="F:cysteine-type endopeptidase activity"/>
    <property type="evidence" value="ECO:0007669"/>
    <property type="project" value="InterPro"/>
</dbReference>
<reference evidence="4 5" key="1">
    <citation type="submission" date="2017-09" db="EMBL/GenBank/DDBJ databases">
        <title>Mesorhizobum sanjuanii sp. nov. isolated from nodules of Lotus tenuis in saline-alkaline lowlands of Flooding Pampa.</title>
        <authorList>
            <person name="Sannazzaro A.I."/>
            <person name="Torres Tejerizo G.A."/>
            <person name="Fontana F."/>
            <person name="Cumpa Velazquez L.M."/>
            <person name="Hansen L."/>
            <person name="Pistorio M."/>
            <person name="Estrella M.J."/>
        </authorList>
    </citation>
    <scope>NUCLEOTIDE SEQUENCE [LARGE SCALE GENOMIC DNA]</scope>
    <source>
        <strain evidence="4 5">BSA136</strain>
    </source>
</reference>
<feature type="chain" id="PRO_5013196105" description="Caspase family p20 domain-containing protein" evidence="2">
    <location>
        <begin position="20"/>
        <end position="405"/>
    </location>
</feature>
<proteinExistence type="predicted"/>
<evidence type="ECO:0000256" key="2">
    <source>
        <dbReference type="SAM" id="SignalP"/>
    </source>
</evidence>
<dbReference type="InterPro" id="IPR001309">
    <property type="entry name" value="Pept_C14_p20"/>
</dbReference>
<dbReference type="EMBL" id="NWQG01000030">
    <property type="protein sequence ID" value="PDQ22023.1"/>
    <property type="molecule type" value="Genomic_DNA"/>
</dbReference>
<dbReference type="AlphaFoldDB" id="A0A2A6FJW5"/>
<dbReference type="PANTHER" id="PTHR22576">
    <property type="entry name" value="MUCOSA ASSOCIATED LYMPHOID TISSUE LYMPHOMA TRANSLOCATION PROTEIN 1/PARACASPASE"/>
    <property type="match status" value="1"/>
</dbReference>
<dbReference type="Pfam" id="PF00656">
    <property type="entry name" value="Peptidase_C14"/>
    <property type="match status" value="1"/>
</dbReference>
<keyword evidence="2" id="KW-0732">Signal</keyword>
<dbReference type="PROSITE" id="PS50208">
    <property type="entry name" value="CASPASE_P20"/>
    <property type="match status" value="1"/>
</dbReference>
<keyword evidence="5" id="KW-1185">Reference proteome</keyword>
<dbReference type="GO" id="GO:0006508">
    <property type="term" value="P:proteolysis"/>
    <property type="evidence" value="ECO:0007669"/>
    <property type="project" value="InterPro"/>
</dbReference>
<dbReference type="PANTHER" id="PTHR22576:SF37">
    <property type="entry name" value="MUCOSA-ASSOCIATED LYMPHOID TISSUE LYMPHOMA TRANSLOCATION PROTEIN 1"/>
    <property type="match status" value="1"/>
</dbReference>
<feature type="signal peptide" evidence="2">
    <location>
        <begin position="1"/>
        <end position="19"/>
    </location>
</feature>
<sequence length="405" mass="43748">MFCVFLLLALAGLWGQANGQQTIAEDLAARQTMAIRSAGRFALVIGNSDYQHAPSLPNGKKDAAAIARALQNLGFGVSLILNVSHEAMREAIERFSRGLRPGYVSLFYYAGHGLQANGTNYLIPVDAALNRPSDLAIEGQRLDDVIDAITVENNTAILLLDACRNNPFTQTLSLSKKSRAINVGLGLAPVDAGRGVYIGFATQPGNVALDGDGDHSPFAAALLKHIATSEIDIEILMRRVRADVMEATEQQQVPWSNSSLIEPGFAFRPDPEKEKSAIQNSKPAMESNAADLEFWRSIKDTSDIKMFRAYLAAFPAGTFSEIAKDRISKLKKPKAPRAKAPPTSTKKTKPVVAPALAPNRSSVSKPPTTTTTSEGRCRDGNITRCRQNCSEGRRGACRMLRKLGG</sequence>
<dbReference type="InterPro" id="IPR029030">
    <property type="entry name" value="Caspase-like_dom_sf"/>
</dbReference>
<dbReference type="InterPro" id="IPR052039">
    <property type="entry name" value="Caspase-related_regulators"/>
</dbReference>
<organism evidence="4 5">
    <name type="scientific">Mesorhizobium sanjuanii</name>
    <dbReference type="NCBI Taxonomy" id="2037900"/>
    <lineage>
        <taxon>Bacteria</taxon>
        <taxon>Pseudomonadati</taxon>
        <taxon>Pseudomonadota</taxon>
        <taxon>Alphaproteobacteria</taxon>
        <taxon>Hyphomicrobiales</taxon>
        <taxon>Phyllobacteriaceae</taxon>
        <taxon>Mesorhizobium</taxon>
    </lineage>
</organism>
<feature type="domain" description="Caspase family p20" evidence="3">
    <location>
        <begin position="38"/>
        <end position="167"/>
    </location>
</feature>
<dbReference type="SUPFAM" id="SSF52129">
    <property type="entry name" value="Caspase-like"/>
    <property type="match status" value="1"/>
</dbReference>
<gene>
    <name evidence="4" type="ORF">CN311_06300</name>
</gene>
<dbReference type="Proteomes" id="UP000219182">
    <property type="component" value="Unassembled WGS sequence"/>
</dbReference>
<feature type="region of interest" description="Disordered" evidence="1">
    <location>
        <begin position="328"/>
        <end position="381"/>
    </location>
</feature>